<name>A0A9X0C4Y8_9EURO</name>
<gene>
    <name evidence="2" type="ORF">N7463_004750</name>
</gene>
<keyword evidence="2" id="KW-0223">Dioxygenase</keyword>
<reference evidence="2" key="2">
    <citation type="journal article" date="2023" name="IMA Fungus">
        <title>Comparative genomic study of the Penicillium genus elucidates a diverse pangenome and 15 lateral gene transfer events.</title>
        <authorList>
            <person name="Petersen C."/>
            <person name="Sorensen T."/>
            <person name="Nielsen M.R."/>
            <person name="Sondergaard T.E."/>
            <person name="Sorensen J.L."/>
            <person name="Fitzpatrick D.A."/>
            <person name="Frisvad J.C."/>
            <person name="Nielsen K.L."/>
        </authorList>
    </citation>
    <scope>NUCLEOTIDE SEQUENCE</scope>
    <source>
        <strain evidence="2">IBT 29495</strain>
    </source>
</reference>
<keyword evidence="2" id="KW-0560">Oxidoreductase</keyword>
<feature type="region of interest" description="Disordered" evidence="1">
    <location>
        <begin position="272"/>
        <end position="299"/>
    </location>
</feature>
<organism evidence="2 3">
    <name type="scientific">Penicillium fimorum</name>
    <dbReference type="NCBI Taxonomy" id="1882269"/>
    <lineage>
        <taxon>Eukaryota</taxon>
        <taxon>Fungi</taxon>
        <taxon>Dikarya</taxon>
        <taxon>Ascomycota</taxon>
        <taxon>Pezizomycotina</taxon>
        <taxon>Eurotiomycetes</taxon>
        <taxon>Eurotiomycetidae</taxon>
        <taxon>Eurotiales</taxon>
        <taxon>Aspergillaceae</taxon>
        <taxon>Penicillium</taxon>
    </lineage>
</organism>
<dbReference type="EMBL" id="JAPWDS010000003">
    <property type="protein sequence ID" value="KAJ5501876.1"/>
    <property type="molecule type" value="Genomic_DNA"/>
</dbReference>
<dbReference type="GO" id="GO:0051213">
    <property type="term" value="F:dioxygenase activity"/>
    <property type="evidence" value="ECO:0007669"/>
    <property type="project" value="UniProtKB-KW"/>
</dbReference>
<dbReference type="Proteomes" id="UP001149954">
    <property type="component" value="Unassembled WGS sequence"/>
</dbReference>
<evidence type="ECO:0000313" key="3">
    <source>
        <dbReference type="Proteomes" id="UP001149954"/>
    </source>
</evidence>
<proteinExistence type="predicted"/>
<evidence type="ECO:0000256" key="1">
    <source>
        <dbReference type="SAM" id="MobiDB-lite"/>
    </source>
</evidence>
<feature type="compositionally biased region" description="Polar residues" evidence="1">
    <location>
        <begin position="287"/>
        <end position="299"/>
    </location>
</feature>
<keyword evidence="3" id="KW-1185">Reference proteome</keyword>
<feature type="compositionally biased region" description="Acidic residues" evidence="1">
    <location>
        <begin position="272"/>
        <end position="281"/>
    </location>
</feature>
<comment type="caution">
    <text evidence="2">The sequence shown here is derived from an EMBL/GenBank/DDBJ whole genome shotgun (WGS) entry which is preliminary data.</text>
</comment>
<reference evidence="2" key="1">
    <citation type="submission" date="2022-12" db="EMBL/GenBank/DDBJ databases">
        <authorList>
            <person name="Petersen C."/>
        </authorList>
    </citation>
    <scope>NUCLEOTIDE SEQUENCE</scope>
    <source>
        <strain evidence="2">IBT 29495</strain>
    </source>
</reference>
<dbReference type="AlphaFoldDB" id="A0A9X0C4Y8"/>
<protein>
    <submittedName>
        <fullName evidence="2">Oxoglutarate/iron-dependent dioxygenase</fullName>
    </submittedName>
</protein>
<evidence type="ECO:0000313" key="2">
    <source>
        <dbReference type="EMBL" id="KAJ5501876.1"/>
    </source>
</evidence>
<sequence>MASANPYKDVSENLASTGGTLRQKKASASFVCGDLVSIDAKKAADSSISSQTIPVSPPVRVCWRTDGDNIPREVALPLGSNADSKSSPDGLHRLVVDCGPASFGRGQEDIIDLNYRKAGKLEPRHFFISFHPLDFGILQNVEQILLPNFNTVQDNSLPFRKPSAELYKLNEFTRDHLDFPGSILTRRDPQGGAFGFYCSHAYPHISDEAPVLLPKAFKGADLVLYSVFKSLGIRIDIVPVIIEEDYYGYEREKVRVGDELRSYTITELVEGEEDGNPIEESWEGRLQSRNHMGQLSESQ</sequence>
<dbReference type="OrthoDB" id="27483at2759"/>
<accession>A0A9X0C4Y8</accession>